<protein>
    <submittedName>
        <fullName evidence="1">6864_t:CDS:1</fullName>
    </submittedName>
</protein>
<evidence type="ECO:0000313" key="1">
    <source>
        <dbReference type="EMBL" id="CAG8571535.1"/>
    </source>
</evidence>
<keyword evidence="2" id="KW-1185">Reference proteome</keyword>
<dbReference type="EMBL" id="CAJVPT010010558">
    <property type="protein sequence ID" value="CAG8571535.1"/>
    <property type="molecule type" value="Genomic_DNA"/>
</dbReference>
<evidence type="ECO:0000313" key="2">
    <source>
        <dbReference type="Proteomes" id="UP000789525"/>
    </source>
</evidence>
<accession>A0ACA9M795</accession>
<comment type="caution">
    <text evidence="1">The sequence shown here is derived from an EMBL/GenBank/DDBJ whole genome shotgun (WGS) entry which is preliminary data.</text>
</comment>
<dbReference type="Proteomes" id="UP000789525">
    <property type="component" value="Unassembled WGS sequence"/>
</dbReference>
<organism evidence="1 2">
    <name type="scientific">Acaulospora colombiana</name>
    <dbReference type="NCBI Taxonomy" id="27376"/>
    <lineage>
        <taxon>Eukaryota</taxon>
        <taxon>Fungi</taxon>
        <taxon>Fungi incertae sedis</taxon>
        <taxon>Mucoromycota</taxon>
        <taxon>Glomeromycotina</taxon>
        <taxon>Glomeromycetes</taxon>
        <taxon>Diversisporales</taxon>
        <taxon>Acaulosporaceae</taxon>
        <taxon>Acaulospora</taxon>
    </lineage>
</organism>
<sequence length="388" mass="42130">MSVSFTLPKEYAFVAASAVATGILTGVSLSVTGERNLASNTPKAVYAEVSQAKENHNAHIFNCAQRAHANTLEHISTVLVATAGGMGAAWILGRILYTQGYVSGNPNGFSTALASMLAGSSGMEVVFDSRVYSSTLEYSAKCVTVVSILAVCYNSAQPPIKKIARQSNIRVAGSPTRPLSRRFHAWPFGMPVSCPKAIFAIVMIQSLKSLKQPRAAEGYYKFYFDPADKARNMRVGRYTLFLPNSVTAVYTRLAHPSEVRTPATTSTQLSTAMPVTISLPEEYGAPVAVALSTTFLAIVTGIKHPQGFAELQQCKEDPNALKFNCAQRAHANMLENLPMFLMAVVYAWGYVSDNPENRVTGFKVSNTTFLIMLAMGFYSAWELFVGKW</sequence>
<gene>
    <name evidence="1" type="ORF">ACOLOM_LOCUS5626</name>
</gene>
<reference evidence="1" key="1">
    <citation type="submission" date="2021-06" db="EMBL/GenBank/DDBJ databases">
        <authorList>
            <person name="Kallberg Y."/>
            <person name="Tangrot J."/>
            <person name="Rosling A."/>
        </authorList>
    </citation>
    <scope>NUCLEOTIDE SEQUENCE</scope>
    <source>
        <strain evidence="1">CL356</strain>
    </source>
</reference>
<name>A0ACA9M795_9GLOM</name>
<proteinExistence type="predicted"/>